<sequence length="137" mass="14600">MRACAILAFLVVFAATPASAESLIYRVDSATAVISGKHMIVTAKGAVKTGGWEKPHLIVKKSHEAGDLDFEFVADPPEDSVTVVQALMPVSVRYTTRLPKDDIAAVRVTAATNTVTAQIIPKTGPARPARKQRVAPH</sequence>
<organism evidence="2 3">
    <name type="scientific">Rhizomicrobium electricum</name>
    <dbReference type="NCBI Taxonomy" id="480070"/>
    <lineage>
        <taxon>Bacteria</taxon>
        <taxon>Pseudomonadati</taxon>
        <taxon>Pseudomonadota</taxon>
        <taxon>Alphaproteobacteria</taxon>
        <taxon>Micropepsales</taxon>
        <taxon>Micropepsaceae</taxon>
        <taxon>Rhizomicrobium</taxon>
    </lineage>
</organism>
<evidence type="ECO:0000256" key="1">
    <source>
        <dbReference type="SAM" id="SignalP"/>
    </source>
</evidence>
<keyword evidence="1" id="KW-0732">Signal</keyword>
<evidence type="ECO:0000313" key="2">
    <source>
        <dbReference type="EMBL" id="GAA0556879.1"/>
    </source>
</evidence>
<dbReference type="EMBL" id="BAAADD010000001">
    <property type="protein sequence ID" value="GAA0556879.1"/>
    <property type="molecule type" value="Genomic_DNA"/>
</dbReference>
<keyword evidence="3" id="KW-1185">Reference proteome</keyword>
<protein>
    <submittedName>
        <fullName evidence="2">Uncharacterized protein</fullName>
    </submittedName>
</protein>
<evidence type="ECO:0000313" key="3">
    <source>
        <dbReference type="Proteomes" id="UP001499951"/>
    </source>
</evidence>
<accession>A0ABP3P3S1</accession>
<name>A0ABP3P3S1_9PROT</name>
<comment type="caution">
    <text evidence="2">The sequence shown here is derived from an EMBL/GenBank/DDBJ whole genome shotgun (WGS) entry which is preliminary data.</text>
</comment>
<reference evidence="3" key="1">
    <citation type="journal article" date="2019" name="Int. J. Syst. Evol. Microbiol.">
        <title>The Global Catalogue of Microorganisms (GCM) 10K type strain sequencing project: providing services to taxonomists for standard genome sequencing and annotation.</title>
        <authorList>
            <consortium name="The Broad Institute Genomics Platform"/>
            <consortium name="The Broad Institute Genome Sequencing Center for Infectious Disease"/>
            <person name="Wu L."/>
            <person name="Ma J."/>
        </authorList>
    </citation>
    <scope>NUCLEOTIDE SEQUENCE [LARGE SCALE GENOMIC DNA]</scope>
    <source>
        <strain evidence="3">JCM 15089</strain>
    </source>
</reference>
<dbReference type="Proteomes" id="UP001499951">
    <property type="component" value="Unassembled WGS sequence"/>
</dbReference>
<gene>
    <name evidence="2" type="ORF">GCM10008942_01700</name>
</gene>
<feature type="signal peptide" evidence="1">
    <location>
        <begin position="1"/>
        <end position="20"/>
    </location>
</feature>
<feature type="chain" id="PRO_5047201551" evidence="1">
    <location>
        <begin position="21"/>
        <end position="137"/>
    </location>
</feature>
<dbReference type="RefSeq" id="WP_166930498.1">
    <property type="nucleotide sequence ID" value="NZ_BAAADD010000001.1"/>
</dbReference>
<proteinExistence type="predicted"/>